<comment type="caution">
    <text evidence="1">The sequence shown here is derived from an EMBL/GenBank/DDBJ whole genome shotgun (WGS) entry which is preliminary data.</text>
</comment>
<protein>
    <submittedName>
        <fullName evidence="1">Uncharacterized protein</fullName>
    </submittedName>
</protein>
<reference evidence="2" key="1">
    <citation type="journal article" date="2015" name="Nat. Genet.">
        <title>The genome and transcriptome of the zoonotic hookworm Ancylostoma ceylanicum identify infection-specific gene families.</title>
        <authorList>
            <person name="Schwarz E.M."/>
            <person name="Hu Y."/>
            <person name="Antoshechkin I."/>
            <person name="Miller M.M."/>
            <person name="Sternberg P.W."/>
            <person name="Aroian R.V."/>
        </authorList>
    </citation>
    <scope>NUCLEOTIDE SEQUENCE</scope>
    <source>
        <strain evidence="2">HY135</strain>
    </source>
</reference>
<name>A0A016S0F4_9BILA</name>
<organism evidence="1 2">
    <name type="scientific">Ancylostoma ceylanicum</name>
    <dbReference type="NCBI Taxonomy" id="53326"/>
    <lineage>
        <taxon>Eukaryota</taxon>
        <taxon>Metazoa</taxon>
        <taxon>Ecdysozoa</taxon>
        <taxon>Nematoda</taxon>
        <taxon>Chromadorea</taxon>
        <taxon>Rhabditida</taxon>
        <taxon>Rhabditina</taxon>
        <taxon>Rhabditomorpha</taxon>
        <taxon>Strongyloidea</taxon>
        <taxon>Ancylostomatidae</taxon>
        <taxon>Ancylostomatinae</taxon>
        <taxon>Ancylostoma</taxon>
    </lineage>
</organism>
<keyword evidence="2" id="KW-1185">Reference proteome</keyword>
<dbReference type="Proteomes" id="UP000024635">
    <property type="component" value="Unassembled WGS sequence"/>
</dbReference>
<gene>
    <name evidence="1" type="primary">Acey_s0323.g2482</name>
    <name evidence="1" type="ORF">Y032_0323g2482</name>
</gene>
<dbReference type="EMBL" id="JARK01001659">
    <property type="protein sequence ID" value="EYB84068.1"/>
    <property type="molecule type" value="Genomic_DNA"/>
</dbReference>
<proteinExistence type="predicted"/>
<evidence type="ECO:0000313" key="2">
    <source>
        <dbReference type="Proteomes" id="UP000024635"/>
    </source>
</evidence>
<dbReference type="AlphaFoldDB" id="A0A016S0F4"/>
<accession>A0A016S0F4</accession>
<evidence type="ECO:0000313" key="1">
    <source>
        <dbReference type="EMBL" id="EYB84068.1"/>
    </source>
</evidence>
<sequence length="80" mass="8703">MSGIPTSESPDIPVFFGLPSSDFREMAKKPEVFGSLGLTKIAFYLKGRGPPHIVFELLTYCKPPRCAVSGNVLEMSQNGL</sequence>